<reference evidence="1 2" key="1">
    <citation type="submission" date="2014-03" db="EMBL/GenBank/DDBJ databases">
        <title>Draft genome sequence of Deinococcus phoenicis 1P10ME.</title>
        <authorList>
            <person name="Stepanov V.G."/>
            <person name="Vaishampayan P."/>
            <person name="Venkateswaran K."/>
            <person name="Fox G.E."/>
        </authorList>
    </citation>
    <scope>NUCLEOTIDE SEQUENCE [LARGE SCALE GENOMIC DNA]</scope>
    <source>
        <strain evidence="1 2">1P10ME</strain>
    </source>
</reference>
<dbReference type="Proteomes" id="UP000020492">
    <property type="component" value="Unassembled WGS sequence"/>
</dbReference>
<name>A0A016QPX8_9DEIO</name>
<dbReference type="AlphaFoldDB" id="A0A016QPX8"/>
<sequence>MFGPRLSFGPAGREAVSVFWDGVSEGAVWSRADDPGDAALFFLSAVHDAVLEGMGRRGEHPGPWADASPRVTREGGNLRLSLHTPDGQQAEVVVAVREL</sequence>
<accession>A0A016QPX8</accession>
<dbReference type="EMBL" id="JHAC01000031">
    <property type="protein sequence ID" value="EYB67947.1"/>
    <property type="molecule type" value="Genomic_DNA"/>
</dbReference>
<dbReference type="STRING" id="1476583.DEIPH_ctg031orf0095"/>
<evidence type="ECO:0000313" key="1">
    <source>
        <dbReference type="EMBL" id="EYB67947.1"/>
    </source>
</evidence>
<gene>
    <name evidence="1" type="ORF">DEIPH_ctg031orf0095</name>
</gene>
<organism evidence="1 2">
    <name type="scientific">Deinococcus phoenicis</name>
    <dbReference type="NCBI Taxonomy" id="1476583"/>
    <lineage>
        <taxon>Bacteria</taxon>
        <taxon>Thermotogati</taxon>
        <taxon>Deinococcota</taxon>
        <taxon>Deinococci</taxon>
        <taxon>Deinococcales</taxon>
        <taxon>Deinococcaceae</taxon>
        <taxon>Deinococcus</taxon>
    </lineage>
</organism>
<dbReference type="PATRIC" id="fig|1476583.3.peg.2048"/>
<proteinExistence type="predicted"/>
<protein>
    <submittedName>
        <fullName evidence="1">Uncharacterized protein</fullName>
    </submittedName>
</protein>
<keyword evidence="2" id="KW-1185">Reference proteome</keyword>
<comment type="caution">
    <text evidence="1">The sequence shown here is derived from an EMBL/GenBank/DDBJ whole genome shotgun (WGS) entry which is preliminary data.</text>
</comment>
<evidence type="ECO:0000313" key="2">
    <source>
        <dbReference type="Proteomes" id="UP000020492"/>
    </source>
</evidence>